<dbReference type="PATRIC" id="fig|1367847.3.peg.2270"/>
<dbReference type="KEGG" id="pami:JCM7686_2278"/>
<dbReference type="eggNOG" id="ENOG5032RXR">
    <property type="taxonomic scope" value="Bacteria"/>
</dbReference>
<gene>
    <name evidence="1" type="ORF">JCM7686_2278</name>
</gene>
<sequence length="143" mass="15443">MSRRLSLLLLALAALLLLALGLGLGSGMLGRGREAAPGELTHHRWSGPVDFDDSELDAPPSFDVLPLSTAARLVESRFSGKLIAARLIPPTPAEFEQGVELVHELRLLTPKRDVLFIRLDAKTGRFLEVAGAGLTKARKRKGD</sequence>
<dbReference type="OrthoDB" id="7870353at2"/>
<name>S5YD06_PARAH</name>
<accession>S5YD06</accession>
<keyword evidence="2" id="KW-1185">Reference proteome</keyword>
<dbReference type="RefSeq" id="WP_020950986.1">
    <property type="nucleotide sequence ID" value="NC_022041.1"/>
</dbReference>
<dbReference type="EMBL" id="CP006650">
    <property type="protein sequence ID" value="AGT09348.1"/>
    <property type="molecule type" value="Genomic_DNA"/>
</dbReference>
<organism evidence="1 2">
    <name type="scientific">Paracoccus aminophilus JCM 7686</name>
    <dbReference type="NCBI Taxonomy" id="1367847"/>
    <lineage>
        <taxon>Bacteria</taxon>
        <taxon>Pseudomonadati</taxon>
        <taxon>Pseudomonadota</taxon>
        <taxon>Alphaproteobacteria</taxon>
        <taxon>Rhodobacterales</taxon>
        <taxon>Paracoccaceae</taxon>
        <taxon>Paracoccus</taxon>
    </lineage>
</organism>
<evidence type="ECO:0000313" key="1">
    <source>
        <dbReference type="EMBL" id="AGT09348.1"/>
    </source>
</evidence>
<protein>
    <submittedName>
        <fullName evidence="1">Uncharacterized protein</fullName>
    </submittedName>
</protein>
<reference evidence="1 2" key="1">
    <citation type="journal article" date="2014" name="BMC Genomics">
        <title>Architecture and functions of a multipartite genome of the methylotrophic bacterium Paracoccus aminophilus JCM 7686, containing primary and secondary chromids.</title>
        <authorList>
            <person name="Dziewit L."/>
            <person name="Czarnecki J."/>
            <person name="Wibberg D."/>
            <person name="Radlinska M."/>
            <person name="Mrozek P."/>
            <person name="Szymczak M."/>
            <person name="Schluter A."/>
            <person name="Puhler A."/>
            <person name="Bartosik D."/>
        </authorList>
    </citation>
    <scope>NUCLEOTIDE SEQUENCE [LARGE SCALE GENOMIC DNA]</scope>
    <source>
        <strain evidence="1">JCM 7686</strain>
    </source>
</reference>
<proteinExistence type="predicted"/>
<evidence type="ECO:0000313" key="2">
    <source>
        <dbReference type="Proteomes" id="UP000015480"/>
    </source>
</evidence>
<dbReference type="Proteomes" id="UP000015480">
    <property type="component" value="Chromosome"/>
</dbReference>
<dbReference type="AlphaFoldDB" id="S5YD06"/>
<dbReference type="STRING" id="1367847.JCM7686_2278"/>
<dbReference type="HOGENOM" id="CLU_1915036_0_0_5"/>